<gene>
    <name evidence="2" type="ordered locus">Deba_0989</name>
</gene>
<evidence type="ECO:0000259" key="1">
    <source>
        <dbReference type="Pfam" id="PF00534"/>
    </source>
</evidence>
<evidence type="ECO:0000313" key="3">
    <source>
        <dbReference type="Proteomes" id="UP000009047"/>
    </source>
</evidence>
<evidence type="ECO:0000313" key="2">
    <source>
        <dbReference type="EMBL" id="ADK84359.1"/>
    </source>
</evidence>
<dbReference type="eggNOG" id="COG0438">
    <property type="taxonomic scope" value="Bacteria"/>
</dbReference>
<dbReference type="Proteomes" id="UP000009047">
    <property type="component" value="Chromosome"/>
</dbReference>
<dbReference type="SUPFAM" id="SSF53756">
    <property type="entry name" value="UDP-Glycosyltransferase/glycogen phosphorylase"/>
    <property type="match status" value="1"/>
</dbReference>
<protein>
    <submittedName>
        <fullName evidence="2">Glycosyl transferase group 1</fullName>
    </submittedName>
</protein>
<proteinExistence type="predicted"/>
<accession>E1QFM3</accession>
<keyword evidence="2" id="KW-0808">Transferase</keyword>
<reference evidence="2 3" key="1">
    <citation type="journal article" date="2010" name="Stand. Genomic Sci.">
        <title>Complete genome sequence of Desulfarculus baarsii type strain (2st14).</title>
        <authorList>
            <person name="Sun H."/>
            <person name="Spring S."/>
            <person name="Lapidus A."/>
            <person name="Davenport K."/>
            <person name="Del Rio T.G."/>
            <person name="Tice H."/>
            <person name="Nolan M."/>
            <person name="Copeland A."/>
            <person name="Cheng J.F."/>
            <person name="Lucas S."/>
            <person name="Tapia R."/>
            <person name="Goodwin L."/>
            <person name="Pitluck S."/>
            <person name="Ivanova N."/>
            <person name="Pagani I."/>
            <person name="Mavromatis K."/>
            <person name="Ovchinnikova G."/>
            <person name="Pati A."/>
            <person name="Chen A."/>
            <person name="Palaniappan K."/>
            <person name="Hauser L."/>
            <person name="Chang Y.J."/>
            <person name="Jeffries C.D."/>
            <person name="Detter J.C."/>
            <person name="Han C."/>
            <person name="Rohde M."/>
            <person name="Brambilla E."/>
            <person name="Goker M."/>
            <person name="Woyke T."/>
            <person name="Bristow J."/>
            <person name="Eisen J.A."/>
            <person name="Markowitz V."/>
            <person name="Hugenholtz P."/>
            <person name="Kyrpides N.C."/>
            <person name="Klenk H.P."/>
            <person name="Land M."/>
        </authorList>
    </citation>
    <scope>NUCLEOTIDE SEQUENCE [LARGE SCALE GENOMIC DNA]</scope>
    <source>
        <strain evidence="3">ATCC 33931 / DSM 2075 / LMG 7858 / VKM B-1802 / 2st14</strain>
    </source>
</reference>
<dbReference type="Gene3D" id="3.40.50.2000">
    <property type="entry name" value="Glycogen Phosphorylase B"/>
    <property type="match status" value="1"/>
</dbReference>
<organism evidence="2 3">
    <name type="scientific">Desulfarculus baarsii (strain ATCC 33931 / DSM 2075 / LMG 7858 / VKM B-1802 / 2st14)</name>
    <dbReference type="NCBI Taxonomy" id="644282"/>
    <lineage>
        <taxon>Bacteria</taxon>
        <taxon>Pseudomonadati</taxon>
        <taxon>Thermodesulfobacteriota</taxon>
        <taxon>Desulfarculia</taxon>
        <taxon>Desulfarculales</taxon>
        <taxon>Desulfarculaceae</taxon>
        <taxon>Desulfarculus</taxon>
    </lineage>
</organism>
<dbReference type="STRING" id="644282.Deba_0989"/>
<dbReference type="HOGENOM" id="CLU_448141_0_0_7"/>
<dbReference type="InterPro" id="IPR001296">
    <property type="entry name" value="Glyco_trans_1"/>
</dbReference>
<feature type="domain" description="Glycosyl transferase family 1" evidence="1">
    <location>
        <begin position="442"/>
        <end position="577"/>
    </location>
</feature>
<dbReference type="KEGG" id="dbr:Deba_0989"/>
<dbReference type="GO" id="GO:0016757">
    <property type="term" value="F:glycosyltransferase activity"/>
    <property type="evidence" value="ECO:0007669"/>
    <property type="project" value="InterPro"/>
</dbReference>
<dbReference type="Pfam" id="PF00534">
    <property type="entry name" value="Glycos_transf_1"/>
    <property type="match status" value="1"/>
</dbReference>
<dbReference type="PANTHER" id="PTHR12526">
    <property type="entry name" value="GLYCOSYLTRANSFERASE"/>
    <property type="match status" value="1"/>
</dbReference>
<sequence>MFIPQYYKLQAGLDQAVTDEQAWRHWLLAGHKREIALNPLFDAEYYRQVWADKEPRIASEPSAFMHWLKHGLQERIIPTVLFDEKFYLHAYPDVVACGMWSFEHFIRFGVNERRWPNGLFSSGRYMEKNNDNLNGLAPYYHFLMYGDDCGFNGDTHNFDPREFGMPSWRDLYRLAVDKNREFFDDRIQCGVLAEVLERAARIEPLINKPAVAARVLHIPPFMGQQTGTYAAAKKARLALRRPHYTNVVCIPHCRVGGAARVAGLFCQALAKIFPDEPTLLILTDLSVFARPDWFPDNIEIFDLSAIVDGLSAAHKQTVLMDVLRGTTPERIVNINSRLCWDTYMVFGQQLSQWSRLFAYFFCYDINPQGHKVGYPIEFFAPSYKFMSGYFFDNQALVDELEYRYLLKNSSEHKSKAVWTPIESDSTLCLHAQKLQKKSEVSSRWRAFWAGRLDRQKRYDIVVEIANMMPELDIWTWGHAVLDGGFDTKNLPPNMKFFGTFESFDDLPLHDCDFWLYTSEWDGLPTMLLETGVRGIATVASRVGGTADVINEETGWPVDDFLDPRSYVMAIRQMMGDPGACLAKAGALRDLIAARHSMNHYATEIEAALK</sequence>
<dbReference type="AlphaFoldDB" id="E1QFM3"/>
<dbReference type="PANTHER" id="PTHR12526:SF637">
    <property type="entry name" value="GLYCOSYLTRANSFERASE EPSF-RELATED"/>
    <property type="match status" value="1"/>
</dbReference>
<dbReference type="CAZy" id="GT4">
    <property type="family name" value="Glycosyltransferase Family 4"/>
</dbReference>
<keyword evidence="3" id="KW-1185">Reference proteome</keyword>
<dbReference type="EMBL" id="CP002085">
    <property type="protein sequence ID" value="ADK84359.1"/>
    <property type="molecule type" value="Genomic_DNA"/>
</dbReference>
<name>E1QFM3_DESB2</name>